<accession>A0ABY8J422</accession>
<keyword evidence="5" id="KW-1185">Reference proteome</keyword>
<dbReference type="PROSITE" id="PS50206">
    <property type="entry name" value="RHODANESE_3"/>
    <property type="match status" value="2"/>
</dbReference>
<dbReference type="SMART" id="SM00450">
    <property type="entry name" value="RHOD"/>
    <property type="match status" value="2"/>
</dbReference>
<dbReference type="SUPFAM" id="SSF52821">
    <property type="entry name" value="Rhodanese/Cell cycle control phosphatase"/>
    <property type="match status" value="2"/>
</dbReference>
<feature type="domain" description="Rhodanese" evidence="3">
    <location>
        <begin position="166"/>
        <end position="277"/>
    </location>
</feature>
<evidence type="ECO:0000313" key="4">
    <source>
        <dbReference type="EMBL" id="WFT76362.1"/>
    </source>
</evidence>
<dbReference type="InterPro" id="IPR045078">
    <property type="entry name" value="TST/MPST-like"/>
</dbReference>
<keyword evidence="2" id="KW-0677">Repeat</keyword>
<dbReference type="CDD" id="cd01449">
    <property type="entry name" value="TST_Repeat_2"/>
    <property type="match status" value="1"/>
</dbReference>
<sequence length="282" mass="31352">MIEKNLVSADWLNDHIGDEKVVVADCRFDLSNPDKGRNDYNEGHIPGATYFDLEKDLSGQVKKHGGRHPLPQIDEFAAKLSSAGIGETKYVVAYDDQGGAMAARLWWLLKYLGHDQVAVLEIGYSEWANQGYPTTIDEGTPEKAVFTPNIRPGMVVGMEEVSEKKESSNVALIDARAPERYRGEVEPMDKKAGHIPGAENLFWKENISSEGKWKSKSELQGRFDFLQNKEEIIAYCGSGVTASANVLALKEAGFGDQVKLYVGSWSDWSSYDENPVETEEKK</sequence>
<dbReference type="InterPro" id="IPR001307">
    <property type="entry name" value="Thiosulphate_STrfase_CS"/>
</dbReference>
<dbReference type="EC" id="2.8.1.-" evidence="4"/>
<dbReference type="Proteomes" id="UP001221597">
    <property type="component" value="Chromosome"/>
</dbReference>
<dbReference type="RefSeq" id="WP_283078316.1">
    <property type="nucleotide sequence ID" value="NZ_CP121671.1"/>
</dbReference>
<proteinExistence type="predicted"/>
<dbReference type="Gene3D" id="3.40.250.10">
    <property type="entry name" value="Rhodanese-like domain"/>
    <property type="match status" value="2"/>
</dbReference>
<dbReference type="CDD" id="cd01448">
    <property type="entry name" value="TST_Repeat_1"/>
    <property type="match status" value="1"/>
</dbReference>
<dbReference type="PANTHER" id="PTHR11364">
    <property type="entry name" value="THIOSULFATE SULFERTANSFERASE"/>
    <property type="match status" value="1"/>
</dbReference>
<dbReference type="PROSITE" id="PS00380">
    <property type="entry name" value="RHODANESE_1"/>
    <property type="match status" value="1"/>
</dbReference>
<dbReference type="EMBL" id="CP121671">
    <property type="protein sequence ID" value="WFT76362.1"/>
    <property type="molecule type" value="Genomic_DNA"/>
</dbReference>
<evidence type="ECO:0000313" key="5">
    <source>
        <dbReference type="Proteomes" id="UP001221597"/>
    </source>
</evidence>
<dbReference type="GO" id="GO:0016740">
    <property type="term" value="F:transferase activity"/>
    <property type="evidence" value="ECO:0007669"/>
    <property type="project" value="UniProtKB-KW"/>
</dbReference>
<evidence type="ECO:0000256" key="2">
    <source>
        <dbReference type="ARBA" id="ARBA00022737"/>
    </source>
</evidence>
<feature type="domain" description="Rhodanese" evidence="3">
    <location>
        <begin position="17"/>
        <end position="136"/>
    </location>
</feature>
<dbReference type="PANTHER" id="PTHR11364:SF27">
    <property type="entry name" value="SULFURTRANSFERASE"/>
    <property type="match status" value="1"/>
</dbReference>
<organism evidence="4 5">
    <name type="scientific">Halobacillus naozhouensis</name>
    <dbReference type="NCBI Taxonomy" id="554880"/>
    <lineage>
        <taxon>Bacteria</taxon>
        <taxon>Bacillati</taxon>
        <taxon>Bacillota</taxon>
        <taxon>Bacilli</taxon>
        <taxon>Bacillales</taxon>
        <taxon>Bacillaceae</taxon>
        <taxon>Halobacillus</taxon>
    </lineage>
</organism>
<dbReference type="InterPro" id="IPR036873">
    <property type="entry name" value="Rhodanese-like_dom_sf"/>
</dbReference>
<evidence type="ECO:0000256" key="1">
    <source>
        <dbReference type="ARBA" id="ARBA00022679"/>
    </source>
</evidence>
<dbReference type="InterPro" id="IPR001763">
    <property type="entry name" value="Rhodanese-like_dom"/>
</dbReference>
<evidence type="ECO:0000259" key="3">
    <source>
        <dbReference type="PROSITE" id="PS50206"/>
    </source>
</evidence>
<gene>
    <name evidence="4" type="ORF">P9989_08365</name>
</gene>
<protein>
    <submittedName>
        <fullName evidence="4">Sulfurtransferase</fullName>
        <ecNumber evidence="4">2.8.1.-</ecNumber>
    </submittedName>
</protein>
<name>A0ABY8J422_9BACI</name>
<dbReference type="Pfam" id="PF00581">
    <property type="entry name" value="Rhodanese"/>
    <property type="match status" value="2"/>
</dbReference>
<reference evidence="4 5" key="1">
    <citation type="submission" date="2023-04" db="EMBL/GenBank/DDBJ databases">
        <title>Genome sequence of Halobacillus naozhouensis KACC 21980.</title>
        <authorList>
            <person name="Kim S."/>
            <person name="Heo J."/>
            <person name="Kwon S.-W."/>
        </authorList>
    </citation>
    <scope>NUCLEOTIDE SEQUENCE [LARGE SCALE GENOMIC DNA]</scope>
    <source>
        <strain evidence="4 5">KCTC 13234</strain>
    </source>
</reference>
<keyword evidence="1 4" id="KW-0808">Transferase</keyword>